<accession>A0A255Q1P3</accession>
<dbReference type="Pfam" id="PF00072">
    <property type="entry name" value="Response_reg"/>
    <property type="match status" value="1"/>
</dbReference>
<comment type="caution">
    <text evidence="6">The sequence shown here is derived from an EMBL/GenBank/DDBJ whole genome shotgun (WGS) entry which is preliminary data.</text>
</comment>
<dbReference type="InterPro" id="IPR001789">
    <property type="entry name" value="Sig_transdc_resp-reg_receiver"/>
</dbReference>
<comment type="function">
    <text evidence="3">May play the central regulatory role in sporulation. It may be an element of the effector pathway responsible for the activation of sporulation genes in response to nutritional stress. Spo0A may act in concert with spo0H (a sigma factor) to control the expression of some genes that are critical to the sporulation process.</text>
</comment>
<dbReference type="SUPFAM" id="SSF52172">
    <property type="entry name" value="CheY-like"/>
    <property type="match status" value="1"/>
</dbReference>
<reference evidence="6 9" key="2">
    <citation type="submission" date="2018-05" db="EMBL/GenBank/DDBJ databases">
        <title>Genomic Encyclopedia of Type Strains, Phase IV (KMG-IV): sequencing the most valuable type-strain genomes for metagenomic binning, comparative biology and taxonomic classification.</title>
        <authorList>
            <person name="Goeker M."/>
        </authorList>
    </citation>
    <scope>NUCLEOTIDE SEQUENCE [LARGE SCALE GENOMIC DNA]</scope>
    <source>
        <strain evidence="6 9">DSM 28816</strain>
    </source>
</reference>
<evidence type="ECO:0000256" key="1">
    <source>
        <dbReference type="ARBA" id="ARBA00018672"/>
    </source>
</evidence>
<sequence>MLKHILVIDDMLTNLKIVESFLKPYYKVSLIKSGEQALKFLEKNKPDLILLDIQMPGMDGFETIRKVKEKPENRDIPVLFLTSQEDIDSRMRGFQLGATDFILKPFMPEMVLKVIASRLAAVEENVE</sequence>
<keyword evidence="2 4" id="KW-0597">Phosphoprotein</keyword>
<evidence type="ECO:0000256" key="2">
    <source>
        <dbReference type="ARBA" id="ARBA00022553"/>
    </source>
</evidence>
<keyword evidence="8" id="KW-1185">Reference proteome</keyword>
<dbReference type="Proteomes" id="UP000216411">
    <property type="component" value="Unassembled WGS sequence"/>
</dbReference>
<evidence type="ECO:0000313" key="9">
    <source>
        <dbReference type="Proteomes" id="UP000247523"/>
    </source>
</evidence>
<evidence type="ECO:0000313" key="7">
    <source>
        <dbReference type="EMBL" id="RDY26965.1"/>
    </source>
</evidence>
<organism evidence="6 9">
    <name type="scientific">Lachnotalea glycerini</name>
    <dbReference type="NCBI Taxonomy" id="1763509"/>
    <lineage>
        <taxon>Bacteria</taxon>
        <taxon>Bacillati</taxon>
        <taxon>Bacillota</taxon>
        <taxon>Clostridia</taxon>
        <taxon>Lachnospirales</taxon>
        <taxon>Lachnospiraceae</taxon>
        <taxon>Lachnotalea</taxon>
    </lineage>
</organism>
<reference evidence="7 8" key="1">
    <citation type="journal article" date="2017" name="Genome Announc.">
        <title>Draft Genome Sequence of a Sporulating and Motile Strain of Lachnotalea glycerini Isolated from Water in Quebec City, Canada.</title>
        <authorList>
            <person name="Maheux A.F."/>
            <person name="Boudreau D.K."/>
            <person name="Berube E."/>
            <person name="Boissinot M."/>
            <person name="Raymond F."/>
            <person name="Brodeur S."/>
            <person name="Corbeil J."/>
            <person name="Isabel S."/>
            <person name="Omar R.F."/>
            <person name="Bergeron M.G."/>
        </authorList>
    </citation>
    <scope>NUCLEOTIDE SEQUENCE [LARGE SCALE GENOMIC DNA]</scope>
    <source>
        <strain evidence="7 8">CCRI-19302</strain>
    </source>
</reference>
<dbReference type="Gene3D" id="3.40.50.2300">
    <property type="match status" value="1"/>
</dbReference>
<evidence type="ECO:0000259" key="5">
    <source>
        <dbReference type="PROSITE" id="PS50110"/>
    </source>
</evidence>
<dbReference type="GO" id="GO:0000160">
    <property type="term" value="P:phosphorelay signal transduction system"/>
    <property type="evidence" value="ECO:0007669"/>
    <property type="project" value="InterPro"/>
</dbReference>
<dbReference type="PROSITE" id="PS50110">
    <property type="entry name" value="RESPONSE_REGULATORY"/>
    <property type="match status" value="1"/>
</dbReference>
<dbReference type="InterPro" id="IPR050595">
    <property type="entry name" value="Bact_response_regulator"/>
</dbReference>
<reference evidence="7" key="3">
    <citation type="submission" date="2018-07" db="EMBL/GenBank/DDBJ databases">
        <authorList>
            <person name="Quirk P.G."/>
            <person name="Krulwich T.A."/>
        </authorList>
    </citation>
    <scope>NUCLEOTIDE SEQUENCE</scope>
    <source>
        <strain evidence="7">CCRI-19302</strain>
    </source>
</reference>
<dbReference type="EMBL" id="QICS01000023">
    <property type="protein sequence ID" value="PXV84719.1"/>
    <property type="molecule type" value="Genomic_DNA"/>
</dbReference>
<evidence type="ECO:0000256" key="3">
    <source>
        <dbReference type="ARBA" id="ARBA00024867"/>
    </source>
</evidence>
<dbReference type="AlphaFoldDB" id="A0A255Q1P3"/>
<dbReference type="OrthoDB" id="9790669at2"/>
<dbReference type="InterPro" id="IPR011006">
    <property type="entry name" value="CheY-like_superfamily"/>
</dbReference>
<feature type="domain" description="Response regulatory" evidence="5">
    <location>
        <begin position="4"/>
        <end position="119"/>
    </location>
</feature>
<protein>
    <recommendedName>
        <fullName evidence="1">Stage 0 sporulation protein A homolog</fullName>
    </recommendedName>
</protein>
<evidence type="ECO:0000313" key="8">
    <source>
        <dbReference type="Proteomes" id="UP000216411"/>
    </source>
</evidence>
<evidence type="ECO:0000256" key="4">
    <source>
        <dbReference type="PROSITE-ProRule" id="PRU00169"/>
    </source>
</evidence>
<dbReference type="RefSeq" id="WP_094378960.1">
    <property type="nucleotide sequence ID" value="NZ_NOKA02000125.1"/>
</dbReference>
<name>A0A255Q1P3_9FIRM</name>
<proteinExistence type="predicted"/>
<dbReference type="PANTHER" id="PTHR44591">
    <property type="entry name" value="STRESS RESPONSE REGULATOR PROTEIN 1"/>
    <property type="match status" value="1"/>
</dbReference>
<dbReference type="SMART" id="SM00448">
    <property type="entry name" value="REC"/>
    <property type="match status" value="1"/>
</dbReference>
<dbReference type="EMBL" id="NOKA02000125">
    <property type="protein sequence ID" value="RDY26965.1"/>
    <property type="molecule type" value="Genomic_DNA"/>
</dbReference>
<gene>
    <name evidence="6" type="ORF">C8E03_1236</name>
    <name evidence="7" type="ORF">CG710_021250</name>
</gene>
<dbReference type="Proteomes" id="UP000247523">
    <property type="component" value="Unassembled WGS sequence"/>
</dbReference>
<evidence type="ECO:0000313" key="6">
    <source>
        <dbReference type="EMBL" id="PXV84719.1"/>
    </source>
</evidence>
<dbReference type="PANTHER" id="PTHR44591:SF3">
    <property type="entry name" value="RESPONSE REGULATORY DOMAIN-CONTAINING PROTEIN"/>
    <property type="match status" value="1"/>
</dbReference>
<feature type="modified residue" description="4-aspartylphosphate" evidence="4">
    <location>
        <position position="52"/>
    </location>
</feature>